<evidence type="ECO:0000313" key="15">
    <source>
        <dbReference type="EMBL" id="CAG8624686.1"/>
    </source>
</evidence>
<keyword evidence="6 14" id="KW-0812">Transmembrane</keyword>
<dbReference type="EMBL" id="CAJVQA010005626">
    <property type="protein sequence ID" value="CAG8624686.1"/>
    <property type="molecule type" value="Genomic_DNA"/>
</dbReference>
<evidence type="ECO:0000256" key="12">
    <source>
        <dbReference type="ARBA" id="ARBA00023239"/>
    </source>
</evidence>
<dbReference type="GO" id="GO:0030497">
    <property type="term" value="P:fatty acid elongation"/>
    <property type="evidence" value="ECO:0007669"/>
    <property type="project" value="TreeGrafter"/>
</dbReference>
<name>A0A9N9D3B3_9GLOM</name>
<keyword evidence="12 14" id="KW-0456">Lyase</keyword>
<dbReference type="PANTHER" id="PTHR11035:SF3">
    <property type="entry name" value="VERY-LONG-CHAIN (3R)-3-HYDROXYACYL-COA DEHYDRATASE"/>
    <property type="match status" value="1"/>
</dbReference>
<reference evidence="15" key="1">
    <citation type="submission" date="2021-06" db="EMBL/GenBank/DDBJ databases">
        <authorList>
            <person name="Kallberg Y."/>
            <person name="Tangrot J."/>
            <person name="Rosling A."/>
        </authorList>
    </citation>
    <scope>NUCLEOTIDE SEQUENCE</scope>
    <source>
        <strain evidence="15">FL966</strain>
    </source>
</reference>
<evidence type="ECO:0000313" key="16">
    <source>
        <dbReference type="Proteomes" id="UP000789759"/>
    </source>
</evidence>
<dbReference type="GO" id="GO:0042761">
    <property type="term" value="P:very long-chain fatty acid biosynthetic process"/>
    <property type="evidence" value="ECO:0007669"/>
    <property type="project" value="TreeGrafter"/>
</dbReference>
<comment type="caution">
    <text evidence="14">Lacks conserved residue(s) required for the propagation of feature annotation.</text>
</comment>
<evidence type="ECO:0000256" key="3">
    <source>
        <dbReference type="ARBA" id="ARBA00007811"/>
    </source>
</evidence>
<keyword evidence="5 14" id="KW-0444">Lipid biosynthesis</keyword>
<keyword evidence="14" id="KW-0256">Endoplasmic reticulum</keyword>
<dbReference type="GO" id="GO:0005789">
    <property type="term" value="C:endoplasmic reticulum membrane"/>
    <property type="evidence" value="ECO:0007669"/>
    <property type="project" value="UniProtKB-SubCell"/>
</dbReference>
<dbReference type="PANTHER" id="PTHR11035">
    <property type="entry name" value="VERY-LONG-CHAIN (3R)-3-HYDROXYACYL-COA DEHYDRATASE"/>
    <property type="match status" value="1"/>
</dbReference>
<accession>A0A9N9D3B3</accession>
<feature type="transmembrane region" description="Helical" evidence="14">
    <location>
        <begin position="110"/>
        <end position="129"/>
    </location>
</feature>
<proteinExistence type="inferred from homology"/>
<keyword evidence="9 14" id="KW-0443">Lipid metabolism</keyword>
<gene>
    <name evidence="15" type="ORF">CPELLU_LOCUS8097</name>
</gene>
<dbReference type="AlphaFoldDB" id="A0A9N9D3B3"/>
<comment type="pathway">
    <text evidence="2 14">Lipid metabolism; fatty acid biosynthesis.</text>
</comment>
<evidence type="ECO:0000256" key="8">
    <source>
        <dbReference type="ARBA" id="ARBA00022989"/>
    </source>
</evidence>
<evidence type="ECO:0000256" key="4">
    <source>
        <dbReference type="ARBA" id="ARBA00013122"/>
    </source>
</evidence>
<comment type="caution">
    <text evidence="15">The sequence shown here is derived from an EMBL/GenBank/DDBJ whole genome shotgun (WGS) entry which is preliminary data.</text>
</comment>
<comment type="function">
    <text evidence="14">Catalyzes the third of the four reactions of the long-chain fatty acids elongation cycle. This endoplasmic reticulum-bound enzymatic process, allows the addition of two carbons to the chain of long- and very long-chain fatty acids/VLCFAs per cycle. This enzyme catalyzes the dehydration of the 3-hydroxyacyl-CoA intermediate into trans-2,3-enoyl-CoA, within each cycle of fatty acid elongation. Thereby, it participates to the production of VLCFAs of different chain lengths that are involved in multiple biological processes as precursors of membrane lipids and lipid mediators.</text>
</comment>
<dbReference type="OrthoDB" id="46988at2759"/>
<comment type="catalytic activity">
    <reaction evidence="13 14">
        <text>a very-long-chain (3R)-3-hydroxyacyl-CoA = a very-long-chain (2E)-enoyl-CoA + H2O</text>
        <dbReference type="Rhea" id="RHEA:45812"/>
        <dbReference type="ChEBI" id="CHEBI:15377"/>
        <dbReference type="ChEBI" id="CHEBI:83728"/>
        <dbReference type="ChEBI" id="CHEBI:85440"/>
        <dbReference type="EC" id="4.2.1.134"/>
    </reaction>
</comment>
<dbReference type="Proteomes" id="UP000789759">
    <property type="component" value="Unassembled WGS sequence"/>
</dbReference>
<organism evidence="15 16">
    <name type="scientific">Cetraspora pellucida</name>
    <dbReference type="NCBI Taxonomy" id="1433469"/>
    <lineage>
        <taxon>Eukaryota</taxon>
        <taxon>Fungi</taxon>
        <taxon>Fungi incertae sedis</taxon>
        <taxon>Mucoromycota</taxon>
        <taxon>Glomeromycotina</taxon>
        <taxon>Glomeromycetes</taxon>
        <taxon>Diversisporales</taxon>
        <taxon>Gigasporaceae</taxon>
        <taxon>Cetraspora</taxon>
    </lineage>
</organism>
<evidence type="ECO:0000256" key="1">
    <source>
        <dbReference type="ARBA" id="ARBA00004141"/>
    </source>
</evidence>
<dbReference type="Pfam" id="PF04387">
    <property type="entry name" value="PTPLA"/>
    <property type="match status" value="2"/>
</dbReference>
<keyword evidence="8 14" id="KW-1133">Transmembrane helix</keyword>
<evidence type="ECO:0000256" key="5">
    <source>
        <dbReference type="ARBA" id="ARBA00022516"/>
    </source>
</evidence>
<comment type="similarity">
    <text evidence="3 14">Belongs to the very long-chain fatty acids dehydratase HACD family.</text>
</comment>
<evidence type="ECO:0000256" key="9">
    <source>
        <dbReference type="ARBA" id="ARBA00023098"/>
    </source>
</evidence>
<evidence type="ECO:0000256" key="11">
    <source>
        <dbReference type="ARBA" id="ARBA00023160"/>
    </source>
</evidence>
<keyword evidence="10 14" id="KW-0472">Membrane</keyword>
<comment type="subcellular location">
    <subcellularLocation>
        <location evidence="14">Endoplasmic reticulum membrane</location>
        <topology evidence="14">Multi-pass membrane protein</topology>
    </subcellularLocation>
    <subcellularLocation>
        <location evidence="1">Membrane</location>
        <topology evidence="1">Multi-pass membrane protein</topology>
    </subcellularLocation>
</comment>
<evidence type="ECO:0000256" key="13">
    <source>
        <dbReference type="ARBA" id="ARBA00036671"/>
    </source>
</evidence>
<evidence type="ECO:0000256" key="14">
    <source>
        <dbReference type="RuleBase" id="RU363109"/>
    </source>
</evidence>
<evidence type="ECO:0000256" key="10">
    <source>
        <dbReference type="ARBA" id="ARBA00023136"/>
    </source>
</evidence>
<dbReference type="EC" id="4.2.1.134" evidence="4 14"/>
<protein>
    <recommendedName>
        <fullName evidence="4 14">Very-long-chain (3R)-3-hydroxyacyl-CoA dehydratase</fullName>
        <ecNumber evidence="4 14">4.2.1.134</ecNumber>
    </recommendedName>
</protein>
<dbReference type="GO" id="GO:0030148">
    <property type="term" value="P:sphingolipid biosynthetic process"/>
    <property type="evidence" value="ECO:0007669"/>
    <property type="project" value="TreeGrafter"/>
</dbReference>
<feature type="transmembrane region" description="Helical" evidence="14">
    <location>
        <begin position="12"/>
        <end position="34"/>
    </location>
</feature>
<keyword evidence="11 14" id="KW-0275">Fatty acid biosynthesis</keyword>
<dbReference type="GO" id="GO:0102158">
    <property type="term" value="F:very-long-chain (3R)-3-hydroxyacyl-CoA dehydratase activity"/>
    <property type="evidence" value="ECO:0007669"/>
    <property type="project" value="UniProtKB-EC"/>
</dbReference>
<evidence type="ECO:0000256" key="6">
    <source>
        <dbReference type="ARBA" id="ARBA00022692"/>
    </source>
</evidence>
<keyword evidence="7 14" id="KW-0276">Fatty acid metabolism</keyword>
<dbReference type="InterPro" id="IPR007482">
    <property type="entry name" value="Tyr_Pase-like_PTPLA"/>
</dbReference>
<evidence type="ECO:0000256" key="2">
    <source>
        <dbReference type="ARBA" id="ARBA00005194"/>
    </source>
</evidence>
<keyword evidence="16" id="KW-1185">Reference proteome</keyword>
<sequence>MFSNISADNIKTGYLVFYNAVSCAGWFYVLVLVLSELVQNGDLTTVYDRTAFQIASRLFLVWGVVDIFPEVQSHWAFTTMTIAWSITESGSESILVYESLHYSKQLSVTYYWLQIVILAVYVPGFYKLYTYMIKQRKRYLGKGKDKAQKTD</sequence>
<evidence type="ECO:0000256" key="7">
    <source>
        <dbReference type="ARBA" id="ARBA00022832"/>
    </source>
</evidence>